<evidence type="ECO:0000313" key="3">
    <source>
        <dbReference type="Proteomes" id="UP000502248"/>
    </source>
</evidence>
<protein>
    <submittedName>
        <fullName evidence="2">Adenylate/guanylate cyclase domain-containing protein</fullName>
    </submittedName>
</protein>
<keyword evidence="3" id="KW-1185">Reference proteome</keyword>
<dbReference type="InterPro" id="IPR029787">
    <property type="entry name" value="Nucleotide_cyclase"/>
</dbReference>
<accession>A0A7Z2ZN36</accession>
<dbReference type="KEGG" id="cheb:HH215_24290"/>
<dbReference type="Pfam" id="PF00211">
    <property type="entry name" value="Guanylate_cyc"/>
    <property type="match status" value="1"/>
</dbReference>
<dbReference type="EMBL" id="CP051680">
    <property type="protein sequence ID" value="QJD85986.1"/>
    <property type="molecule type" value="Genomic_DNA"/>
</dbReference>
<dbReference type="CDD" id="cd07302">
    <property type="entry name" value="CHD"/>
    <property type="match status" value="1"/>
</dbReference>
<dbReference type="AlphaFoldDB" id="A0A7Z2ZN36"/>
<organism evidence="2 3">
    <name type="scientific">Cohnella herbarum</name>
    <dbReference type="NCBI Taxonomy" id="2728023"/>
    <lineage>
        <taxon>Bacteria</taxon>
        <taxon>Bacillati</taxon>
        <taxon>Bacillota</taxon>
        <taxon>Bacilli</taxon>
        <taxon>Bacillales</taxon>
        <taxon>Paenibacillaceae</taxon>
        <taxon>Cohnella</taxon>
    </lineage>
</organism>
<dbReference type="PROSITE" id="PS50125">
    <property type="entry name" value="GUANYLATE_CYCLASE_2"/>
    <property type="match status" value="1"/>
</dbReference>
<name>A0A7Z2ZN36_9BACL</name>
<dbReference type="Gene3D" id="3.30.70.1230">
    <property type="entry name" value="Nucleotide cyclase"/>
    <property type="match status" value="1"/>
</dbReference>
<gene>
    <name evidence="2" type="ORF">HH215_24290</name>
</gene>
<dbReference type="GO" id="GO:0004016">
    <property type="term" value="F:adenylate cyclase activity"/>
    <property type="evidence" value="ECO:0007669"/>
    <property type="project" value="UniProtKB-ARBA"/>
</dbReference>
<dbReference type="Proteomes" id="UP000502248">
    <property type="component" value="Chromosome"/>
</dbReference>
<evidence type="ECO:0000313" key="2">
    <source>
        <dbReference type="EMBL" id="QJD85986.1"/>
    </source>
</evidence>
<feature type="domain" description="Guanylate cyclase" evidence="1">
    <location>
        <begin position="47"/>
        <end position="182"/>
    </location>
</feature>
<dbReference type="SUPFAM" id="SSF55073">
    <property type="entry name" value="Nucleotide cyclase"/>
    <property type="match status" value="1"/>
</dbReference>
<evidence type="ECO:0000259" key="1">
    <source>
        <dbReference type="PROSITE" id="PS50125"/>
    </source>
</evidence>
<dbReference type="GO" id="GO:0009190">
    <property type="term" value="P:cyclic nucleotide biosynthetic process"/>
    <property type="evidence" value="ECO:0007669"/>
    <property type="project" value="InterPro"/>
</dbReference>
<dbReference type="GO" id="GO:0035556">
    <property type="term" value="P:intracellular signal transduction"/>
    <property type="evidence" value="ECO:0007669"/>
    <property type="project" value="InterPro"/>
</dbReference>
<dbReference type="InterPro" id="IPR001054">
    <property type="entry name" value="A/G_cyclase"/>
</dbReference>
<proteinExistence type="predicted"/>
<reference evidence="2 3" key="1">
    <citation type="submission" date="2020-04" db="EMBL/GenBank/DDBJ databases">
        <title>Genome sequencing of novel species.</title>
        <authorList>
            <person name="Heo J."/>
            <person name="Kim S.-J."/>
            <person name="Kim J.-S."/>
            <person name="Hong S.-B."/>
            <person name="Kwon S.-W."/>
        </authorList>
    </citation>
    <scope>NUCLEOTIDE SEQUENCE [LARGE SCALE GENOMIC DNA]</scope>
    <source>
        <strain evidence="2 3">MFER-1</strain>
    </source>
</reference>
<dbReference type="RefSeq" id="WP_169282238.1">
    <property type="nucleotide sequence ID" value="NZ_CP051680.1"/>
</dbReference>
<sequence length="247" mass="27656">MSLKESIKKKVKEIMDEDFVTEDVTYVPSIDNAKLTFGNKGLRFEATVLFIDMRGSTKILNNHNKSTVAKIHMAYFHTIIKLADKLGGEVRSFNGDSMLVFFQGTSKTTLTNAVQAAMQMKYMITNSESGINNYLAKYSAIDFGIGLDDGKILCTKIGVGGDSNNKDLIWIGNSVNKSVVLSDKAHSPNHVCISNYVYTNLEDRLKYVTEKDFLGRDVKKDIWSSGTIEYNGSNETYYYTTYHVAVN</sequence>